<evidence type="ECO:0000256" key="4">
    <source>
        <dbReference type="ARBA" id="ARBA00049957"/>
    </source>
</evidence>
<dbReference type="RefSeq" id="WP_186834473.1">
    <property type="nucleotide sequence ID" value="NZ_JACOOQ010000001.1"/>
</dbReference>
<dbReference type="CDD" id="cd09859">
    <property type="entry name" value="PIN_53EXO"/>
    <property type="match status" value="1"/>
</dbReference>
<keyword evidence="3" id="KW-0238">DNA-binding</keyword>
<dbReference type="InterPro" id="IPR029060">
    <property type="entry name" value="PIN-like_dom_sf"/>
</dbReference>
<accession>A0A8I0A6I6</accession>
<evidence type="ECO:0000256" key="1">
    <source>
        <dbReference type="ARBA" id="ARBA00022722"/>
    </source>
</evidence>
<dbReference type="SMART" id="SM00279">
    <property type="entry name" value="HhH2"/>
    <property type="match status" value="1"/>
</dbReference>
<protein>
    <recommendedName>
        <fullName evidence="5">5'-3' exonuclease</fullName>
    </recommendedName>
</protein>
<name>A0A8I0A6I6_9CLOT</name>
<dbReference type="GO" id="GO:0003677">
    <property type="term" value="F:DNA binding"/>
    <property type="evidence" value="ECO:0007669"/>
    <property type="project" value="UniProtKB-KW"/>
</dbReference>
<organism evidence="7 8">
    <name type="scientific">Clostridium lentum</name>
    <dbReference type="NCBI Taxonomy" id="2763037"/>
    <lineage>
        <taxon>Bacteria</taxon>
        <taxon>Bacillati</taxon>
        <taxon>Bacillota</taxon>
        <taxon>Clostridia</taxon>
        <taxon>Eubacteriales</taxon>
        <taxon>Clostridiaceae</taxon>
        <taxon>Clostridium</taxon>
    </lineage>
</organism>
<dbReference type="PANTHER" id="PTHR42646:SF2">
    <property type="entry name" value="5'-3' EXONUCLEASE FAMILY PROTEIN"/>
    <property type="match status" value="1"/>
</dbReference>
<dbReference type="GO" id="GO:0017108">
    <property type="term" value="F:5'-flap endonuclease activity"/>
    <property type="evidence" value="ECO:0007669"/>
    <property type="project" value="InterPro"/>
</dbReference>
<evidence type="ECO:0000313" key="8">
    <source>
        <dbReference type="Proteomes" id="UP000662088"/>
    </source>
</evidence>
<dbReference type="SUPFAM" id="SSF88723">
    <property type="entry name" value="PIN domain-like"/>
    <property type="match status" value="1"/>
</dbReference>
<sequence>MTEKLLIIDGSSLLSTSFYATATAYLMAKTDEDKEKALERLMKTSDGRYTNGVFPFMRTLLSLIKKNQPTHLAVVWDVSRQTFRQEIAGGTYKGTRKATPHPLKEQFISTQNLLQGIIPQFLSGRDDEEVYEADDFAGSLAKRFQTEIPVFLHTKDEDYLQLVDSNTRVWLGSSKADKMFEDLNLNRQEFNVPDGFFEFTLSTLKDIKGLKPYQIVEYKALCGDTSDNIPGVKGVGEKAVIPLLQEYGTIEAIYETIENLSAREEKELKKFFKESLGIGRSPISYMLADGVIALGNGDKINYNAIFDEVTEEDTILQPLFEEKLGKLKFPIRLSNAEDIEKLKNEEVFGIQLCAKESAFMSKELATIKTDIESIAQVNLDDIKLNIDYTELKNRLLDLEIKTLI</sequence>
<comment type="function">
    <text evidence="4">5'-3' exonuclease acting preferentially on double-stranded DNA.</text>
</comment>
<dbReference type="InterPro" id="IPR002421">
    <property type="entry name" value="5-3_exonuclease"/>
</dbReference>
<dbReference type="Gene3D" id="3.40.50.1010">
    <property type="entry name" value="5'-nuclease"/>
    <property type="match status" value="1"/>
</dbReference>
<dbReference type="Pfam" id="PF01367">
    <property type="entry name" value="5_3_exonuc"/>
    <property type="match status" value="1"/>
</dbReference>
<dbReference type="InterPro" id="IPR008918">
    <property type="entry name" value="HhH2"/>
</dbReference>
<dbReference type="CDD" id="cd09898">
    <property type="entry name" value="H3TH_53EXO"/>
    <property type="match status" value="1"/>
</dbReference>
<dbReference type="InterPro" id="IPR020045">
    <property type="entry name" value="DNA_polI_H3TH"/>
</dbReference>
<dbReference type="GO" id="GO:0033567">
    <property type="term" value="P:DNA replication, Okazaki fragment processing"/>
    <property type="evidence" value="ECO:0007669"/>
    <property type="project" value="InterPro"/>
</dbReference>
<evidence type="ECO:0000256" key="5">
    <source>
        <dbReference type="ARBA" id="ARBA00050026"/>
    </source>
</evidence>
<dbReference type="Gene3D" id="1.10.150.20">
    <property type="entry name" value="5' to 3' exonuclease, C-terminal subdomain"/>
    <property type="match status" value="1"/>
</dbReference>
<keyword evidence="8" id="KW-1185">Reference proteome</keyword>
<dbReference type="Pfam" id="PF02739">
    <property type="entry name" value="5_3_exonuc_N"/>
    <property type="match status" value="1"/>
</dbReference>
<keyword evidence="1" id="KW-0540">Nuclease</keyword>
<evidence type="ECO:0000259" key="6">
    <source>
        <dbReference type="SMART" id="SM00475"/>
    </source>
</evidence>
<evidence type="ECO:0000256" key="2">
    <source>
        <dbReference type="ARBA" id="ARBA00022801"/>
    </source>
</evidence>
<gene>
    <name evidence="7" type="ORF">H8R92_01255</name>
</gene>
<evidence type="ECO:0000313" key="7">
    <source>
        <dbReference type="EMBL" id="MBC5639077.1"/>
    </source>
</evidence>
<dbReference type="PANTHER" id="PTHR42646">
    <property type="entry name" value="FLAP ENDONUCLEASE XNI"/>
    <property type="match status" value="1"/>
</dbReference>
<dbReference type="InterPro" id="IPR038969">
    <property type="entry name" value="FEN"/>
</dbReference>
<comment type="caution">
    <text evidence="7">The sequence shown here is derived from an EMBL/GenBank/DDBJ whole genome shotgun (WGS) entry which is preliminary data.</text>
</comment>
<dbReference type="SUPFAM" id="SSF47807">
    <property type="entry name" value="5' to 3' exonuclease, C-terminal subdomain"/>
    <property type="match status" value="1"/>
</dbReference>
<keyword evidence="7" id="KW-0269">Exonuclease</keyword>
<proteinExistence type="predicted"/>
<dbReference type="AlphaFoldDB" id="A0A8I0A6I6"/>
<feature type="domain" description="5'-3' exonuclease" evidence="6">
    <location>
        <begin position="3"/>
        <end position="385"/>
    </location>
</feature>
<keyword evidence="2" id="KW-0378">Hydrolase</keyword>
<dbReference type="EMBL" id="JACOOQ010000001">
    <property type="protein sequence ID" value="MBC5639077.1"/>
    <property type="molecule type" value="Genomic_DNA"/>
</dbReference>
<dbReference type="SMART" id="SM00475">
    <property type="entry name" value="53EXOc"/>
    <property type="match status" value="1"/>
</dbReference>
<dbReference type="InterPro" id="IPR020046">
    <property type="entry name" value="5-3_exonucl_a-hlix_arch_N"/>
</dbReference>
<reference evidence="7" key="1">
    <citation type="submission" date="2020-08" db="EMBL/GenBank/DDBJ databases">
        <title>Genome public.</title>
        <authorList>
            <person name="Liu C."/>
            <person name="Sun Q."/>
        </authorList>
    </citation>
    <scope>NUCLEOTIDE SEQUENCE</scope>
    <source>
        <strain evidence="7">NSJ-42</strain>
    </source>
</reference>
<dbReference type="GO" id="GO:0008409">
    <property type="term" value="F:5'-3' exonuclease activity"/>
    <property type="evidence" value="ECO:0007669"/>
    <property type="project" value="InterPro"/>
</dbReference>
<dbReference type="InterPro" id="IPR036279">
    <property type="entry name" value="5-3_exonuclease_C_sf"/>
</dbReference>
<dbReference type="Proteomes" id="UP000662088">
    <property type="component" value="Unassembled WGS sequence"/>
</dbReference>
<evidence type="ECO:0000256" key="3">
    <source>
        <dbReference type="ARBA" id="ARBA00023125"/>
    </source>
</evidence>